<comment type="similarity">
    <text evidence="2">Belongs to the SNU66/SART1 family.</text>
</comment>
<protein>
    <submittedName>
        <fullName evidence="7">Uncharacterized protein</fullName>
    </submittedName>
</protein>
<dbReference type="PANTHER" id="PTHR14152">
    <property type="entry name" value="SQUAMOUS CELL CARCINOMA ANTIGEN RECOGNISED BY CYTOTOXIC T LYMPHOCYTES"/>
    <property type="match status" value="1"/>
</dbReference>
<dbReference type="OrthoDB" id="5583at2759"/>
<evidence type="ECO:0000256" key="4">
    <source>
        <dbReference type="ARBA" id="ARBA00023187"/>
    </source>
</evidence>
<evidence type="ECO:0000256" key="2">
    <source>
        <dbReference type="ARBA" id="ARBA00006076"/>
    </source>
</evidence>
<dbReference type="GO" id="GO:0046540">
    <property type="term" value="C:U4/U6 x U5 tri-snRNP complex"/>
    <property type="evidence" value="ECO:0007669"/>
    <property type="project" value="InterPro"/>
</dbReference>
<feature type="compositionally biased region" description="Acidic residues" evidence="6">
    <location>
        <begin position="300"/>
        <end position="314"/>
    </location>
</feature>
<dbReference type="GO" id="GO:0045292">
    <property type="term" value="P:mRNA cis splicing, via spliceosome"/>
    <property type="evidence" value="ECO:0007669"/>
    <property type="project" value="TreeGrafter"/>
</dbReference>
<keyword evidence="3" id="KW-0507">mRNA processing</keyword>
<evidence type="ECO:0000313" key="8">
    <source>
        <dbReference type="Proteomes" id="UP000697127"/>
    </source>
</evidence>
<feature type="region of interest" description="Disordered" evidence="6">
    <location>
        <begin position="283"/>
        <end position="317"/>
    </location>
</feature>
<dbReference type="InterPro" id="IPR005011">
    <property type="entry name" value="SNU66/SART1"/>
</dbReference>
<dbReference type="PANTHER" id="PTHR14152:SF5">
    <property type="entry name" value="U4_U6.U5 TRI-SNRNP-ASSOCIATED PROTEIN 1"/>
    <property type="match status" value="1"/>
</dbReference>
<keyword evidence="8" id="KW-1185">Reference proteome</keyword>
<reference evidence="7" key="1">
    <citation type="submission" date="2020-11" db="EMBL/GenBank/DDBJ databases">
        <title>Kefir isolates.</title>
        <authorList>
            <person name="Marcisauskas S."/>
            <person name="Kim Y."/>
            <person name="Blasche S."/>
        </authorList>
    </citation>
    <scope>NUCLEOTIDE SEQUENCE</scope>
    <source>
        <strain evidence="7">Olga-1</strain>
    </source>
</reference>
<dbReference type="Proteomes" id="UP000697127">
    <property type="component" value="Unassembled WGS sequence"/>
</dbReference>
<feature type="compositionally biased region" description="Basic and acidic residues" evidence="6">
    <location>
        <begin position="286"/>
        <end position="299"/>
    </location>
</feature>
<dbReference type="EMBL" id="PUHW01000309">
    <property type="protein sequence ID" value="KAG0687129.1"/>
    <property type="molecule type" value="Genomic_DNA"/>
</dbReference>
<dbReference type="InterPro" id="IPR045347">
    <property type="entry name" value="HIND"/>
</dbReference>
<comment type="subcellular location">
    <subcellularLocation>
        <location evidence="1">Nucleus</location>
    </subcellularLocation>
</comment>
<evidence type="ECO:0000256" key="3">
    <source>
        <dbReference type="ARBA" id="ARBA00022664"/>
    </source>
</evidence>
<evidence type="ECO:0000256" key="5">
    <source>
        <dbReference type="ARBA" id="ARBA00023242"/>
    </source>
</evidence>
<evidence type="ECO:0000256" key="6">
    <source>
        <dbReference type="SAM" id="MobiDB-lite"/>
    </source>
</evidence>
<comment type="caution">
    <text evidence="7">The sequence shown here is derived from an EMBL/GenBank/DDBJ whole genome shotgun (WGS) entry which is preliminary data.</text>
</comment>
<dbReference type="Pfam" id="PF19252">
    <property type="entry name" value="HIND"/>
    <property type="match status" value="2"/>
</dbReference>
<accession>A0A9P6WH74</accession>
<keyword evidence="4" id="KW-0508">mRNA splicing</keyword>
<sequence>MNLVLSVEETNKLRAQVGLKLIPVVTNKNGNGNGNENLNKKNSSIDNRTIILSIEETNKLRKQLGLKLIPVEISNDFELENFKKLENQRQHEKSIDDLRLNLEIKRNDLKTKQRLEKGGILDRIDINTNNKNKNKSTELDFDSWLEEVGKEIKNDKIKKLSFKSKNKKKETIIPDQEHKDNDENEVTNSILTISHNKAAFAKMIANEKEVILTAKDVNVLDNDDIDNFENRQLRREEELKKSINEQKIGKKLVNIDDNDNNNNNNDKTEEIFTYNKEELDKIEEEESKKRKFESLHIESSDDDEEDNFGDEDYDEKTNHNKKISNFIKRDVSKFKKKNKKGINTFRKRIFDTELIDQEFKPITLNKDDENDNDDDELDQMLSNTRHNNLLKKKFNFSYDDDDKINNNIQSTTTTTTTNTVDENIEFLDNLKILENPLKKEDPINEKPLNTDKSNNSEIIVEPKSNVNSRYKAILESESEKNYNTYGISNVLSALKKQKEPLSTDSKTISNDSDGIKIVYTDDYGKVLNTKEAFKYLSHKFHGSKKK</sequence>
<evidence type="ECO:0000256" key="1">
    <source>
        <dbReference type="ARBA" id="ARBA00004123"/>
    </source>
</evidence>
<dbReference type="Pfam" id="PF03343">
    <property type="entry name" value="SART-1"/>
    <property type="match status" value="1"/>
</dbReference>
<proteinExistence type="inferred from homology"/>
<evidence type="ECO:0000313" key="7">
    <source>
        <dbReference type="EMBL" id="KAG0687129.1"/>
    </source>
</evidence>
<dbReference type="AlphaFoldDB" id="A0A9P6WH74"/>
<gene>
    <name evidence="7" type="ORF">C6P40_002809</name>
</gene>
<name>A0A9P6WH74_9ASCO</name>
<keyword evidence="5" id="KW-0539">Nucleus</keyword>
<dbReference type="GO" id="GO:0000481">
    <property type="term" value="P:maturation of 5S rRNA"/>
    <property type="evidence" value="ECO:0007669"/>
    <property type="project" value="TreeGrafter"/>
</dbReference>
<organism evidence="7 8">
    <name type="scientific">Pichia californica</name>
    <dbReference type="NCBI Taxonomy" id="460514"/>
    <lineage>
        <taxon>Eukaryota</taxon>
        <taxon>Fungi</taxon>
        <taxon>Dikarya</taxon>
        <taxon>Ascomycota</taxon>
        <taxon>Saccharomycotina</taxon>
        <taxon>Pichiomycetes</taxon>
        <taxon>Pichiales</taxon>
        <taxon>Pichiaceae</taxon>
        <taxon>Pichia</taxon>
    </lineage>
</organism>